<comment type="caution">
    <text evidence="2">The sequence shown here is derived from an EMBL/GenBank/DDBJ whole genome shotgun (WGS) entry which is preliminary data.</text>
</comment>
<dbReference type="EMBL" id="JAHVJA010000011">
    <property type="protein sequence ID" value="MBY6141500.1"/>
    <property type="molecule type" value="Genomic_DNA"/>
</dbReference>
<dbReference type="InterPro" id="IPR005119">
    <property type="entry name" value="LysR_subst-bd"/>
</dbReference>
<protein>
    <recommendedName>
        <fullName evidence="1">LysR substrate-binding domain-containing protein</fullName>
    </recommendedName>
</protein>
<sequence>MAPPPESSGVVMNTYINMLQAAIAGHGVALAGNPLVDPYLEDGSLRRLDGFLEIERDYFYLIDTTRDQENAQLFCDWIRQQALGVSGSARTQPSNAGLT</sequence>
<feature type="domain" description="LysR substrate-binding" evidence="1">
    <location>
        <begin position="9"/>
        <end position="82"/>
    </location>
</feature>
<gene>
    <name evidence="2" type="ORF">KUV26_18830</name>
</gene>
<evidence type="ECO:0000259" key="1">
    <source>
        <dbReference type="Pfam" id="PF03466"/>
    </source>
</evidence>
<dbReference type="Proteomes" id="UP000766629">
    <property type="component" value="Unassembled WGS sequence"/>
</dbReference>
<dbReference type="Gene3D" id="3.40.190.10">
    <property type="entry name" value="Periplasmic binding protein-like II"/>
    <property type="match status" value="2"/>
</dbReference>
<name>A0ABS7NJZ7_9RHOB</name>
<evidence type="ECO:0000313" key="3">
    <source>
        <dbReference type="Proteomes" id="UP000766629"/>
    </source>
</evidence>
<evidence type="ECO:0000313" key="2">
    <source>
        <dbReference type="EMBL" id="MBY6141500.1"/>
    </source>
</evidence>
<dbReference type="Pfam" id="PF03466">
    <property type="entry name" value="LysR_substrate"/>
    <property type="match status" value="1"/>
</dbReference>
<keyword evidence="3" id="KW-1185">Reference proteome</keyword>
<reference evidence="2 3" key="1">
    <citation type="submission" date="2021-06" db="EMBL/GenBank/DDBJ databases">
        <title>50 bacteria genomes isolated from Dapeng, Shenzhen, China.</title>
        <authorList>
            <person name="Zheng W."/>
            <person name="Yu S."/>
            <person name="Huang Y."/>
        </authorList>
    </citation>
    <scope>NUCLEOTIDE SEQUENCE [LARGE SCALE GENOMIC DNA]</scope>
    <source>
        <strain evidence="2 3">DP1N14-2</strain>
    </source>
</reference>
<proteinExistence type="predicted"/>
<accession>A0ABS7NJZ7</accession>
<dbReference type="SUPFAM" id="SSF53850">
    <property type="entry name" value="Periplasmic binding protein-like II"/>
    <property type="match status" value="1"/>
</dbReference>
<organism evidence="2 3">
    <name type="scientific">Leisingera daeponensis</name>
    <dbReference type="NCBI Taxonomy" id="405746"/>
    <lineage>
        <taxon>Bacteria</taxon>
        <taxon>Pseudomonadati</taxon>
        <taxon>Pseudomonadota</taxon>
        <taxon>Alphaproteobacteria</taxon>
        <taxon>Rhodobacterales</taxon>
        <taxon>Roseobacteraceae</taxon>
        <taxon>Leisingera</taxon>
    </lineage>
</organism>